<dbReference type="HOGENOM" id="CLU_135894_0_0_1"/>
<protein>
    <recommendedName>
        <fullName evidence="2">RNase H type-1 domain-containing protein</fullName>
    </recommendedName>
</protein>
<dbReference type="InParanoid" id="A0A061G7Y6"/>
<dbReference type="CDD" id="cd06222">
    <property type="entry name" value="RNase_H_like"/>
    <property type="match status" value="1"/>
</dbReference>
<dbReference type="GO" id="GO:0003676">
    <property type="term" value="F:nucleic acid binding"/>
    <property type="evidence" value="ECO:0007669"/>
    <property type="project" value="InterPro"/>
</dbReference>
<dbReference type="Gramene" id="EOY25252">
    <property type="protein sequence ID" value="EOY25252"/>
    <property type="gene ID" value="TCM_016625"/>
</dbReference>
<sequence>MLSEIVVSQESCGYKSNRLGLERTFQNLCLKEWVLVNMSNYTMVDNIPLAVLFVYTLWFIWYWRNLTIFNASFSWPYNDWQPISWDTMRRAQSRMKSEIMISWEKRNHSFVKLNVDGSAQGQSGLAAAGGLIMDEYGHWIVGFTYKIGITFSLTTELWAMYHGLKLC</sequence>
<evidence type="ECO:0000259" key="2">
    <source>
        <dbReference type="Pfam" id="PF13456"/>
    </source>
</evidence>
<keyword evidence="1" id="KW-0472">Membrane</keyword>
<reference evidence="3 4" key="1">
    <citation type="journal article" date="2013" name="Genome Biol.">
        <title>The genome sequence of the most widely cultivated cacao type and its use to identify candidate genes regulating pod color.</title>
        <authorList>
            <person name="Motamayor J.C."/>
            <person name="Mockaitis K."/>
            <person name="Schmutz J."/>
            <person name="Haiminen N."/>
            <person name="Iii D.L."/>
            <person name="Cornejo O."/>
            <person name="Findley S.D."/>
            <person name="Zheng P."/>
            <person name="Utro F."/>
            <person name="Royaert S."/>
            <person name="Saski C."/>
            <person name="Jenkins J."/>
            <person name="Podicheti R."/>
            <person name="Zhao M."/>
            <person name="Scheffler B.E."/>
            <person name="Stack J.C."/>
            <person name="Feltus F.A."/>
            <person name="Mustiga G.M."/>
            <person name="Amores F."/>
            <person name="Phillips W."/>
            <person name="Marelli J.P."/>
            <person name="May G.D."/>
            <person name="Shapiro H."/>
            <person name="Ma J."/>
            <person name="Bustamante C.D."/>
            <person name="Schnell R.J."/>
            <person name="Main D."/>
            <person name="Gilbert D."/>
            <person name="Parida L."/>
            <person name="Kuhn D.N."/>
        </authorList>
    </citation>
    <scope>NUCLEOTIDE SEQUENCE [LARGE SCALE GENOMIC DNA]</scope>
    <source>
        <strain evidence="4">cv. Matina 1-6</strain>
    </source>
</reference>
<evidence type="ECO:0000313" key="4">
    <source>
        <dbReference type="Proteomes" id="UP000026915"/>
    </source>
</evidence>
<dbReference type="Proteomes" id="UP000026915">
    <property type="component" value="Chromosome 3"/>
</dbReference>
<dbReference type="PANTHER" id="PTHR47723:SF19">
    <property type="entry name" value="POLYNUCLEOTIDYL TRANSFERASE, RIBONUCLEASE H-LIKE SUPERFAMILY PROTEIN"/>
    <property type="match status" value="1"/>
</dbReference>
<evidence type="ECO:0000256" key="1">
    <source>
        <dbReference type="SAM" id="Phobius"/>
    </source>
</evidence>
<dbReference type="Pfam" id="PF13456">
    <property type="entry name" value="RVT_3"/>
    <property type="match status" value="1"/>
</dbReference>
<gene>
    <name evidence="3" type="ORF">TCM_016625</name>
</gene>
<dbReference type="OMA" id="WISANVH"/>
<dbReference type="InterPro" id="IPR053151">
    <property type="entry name" value="RNase_H-like"/>
</dbReference>
<dbReference type="eggNOG" id="KOG1075">
    <property type="taxonomic scope" value="Eukaryota"/>
</dbReference>
<dbReference type="AlphaFoldDB" id="A0A061G7Y6"/>
<dbReference type="PANTHER" id="PTHR47723">
    <property type="entry name" value="OS05G0353850 PROTEIN"/>
    <property type="match status" value="1"/>
</dbReference>
<dbReference type="GO" id="GO:0004523">
    <property type="term" value="F:RNA-DNA hybrid ribonuclease activity"/>
    <property type="evidence" value="ECO:0007669"/>
    <property type="project" value="InterPro"/>
</dbReference>
<accession>A0A061G7Y6</accession>
<keyword evidence="1" id="KW-0812">Transmembrane</keyword>
<name>A0A061G7Y6_THECC</name>
<dbReference type="InterPro" id="IPR044730">
    <property type="entry name" value="RNase_H-like_dom_plant"/>
</dbReference>
<dbReference type="SUPFAM" id="SSF53098">
    <property type="entry name" value="Ribonuclease H-like"/>
    <property type="match status" value="1"/>
</dbReference>
<keyword evidence="4" id="KW-1185">Reference proteome</keyword>
<organism evidence="3 4">
    <name type="scientific">Theobroma cacao</name>
    <name type="common">Cacao</name>
    <name type="synonym">Cocoa</name>
    <dbReference type="NCBI Taxonomy" id="3641"/>
    <lineage>
        <taxon>Eukaryota</taxon>
        <taxon>Viridiplantae</taxon>
        <taxon>Streptophyta</taxon>
        <taxon>Embryophyta</taxon>
        <taxon>Tracheophyta</taxon>
        <taxon>Spermatophyta</taxon>
        <taxon>Magnoliopsida</taxon>
        <taxon>eudicotyledons</taxon>
        <taxon>Gunneridae</taxon>
        <taxon>Pentapetalae</taxon>
        <taxon>rosids</taxon>
        <taxon>malvids</taxon>
        <taxon>Malvales</taxon>
        <taxon>Malvaceae</taxon>
        <taxon>Byttnerioideae</taxon>
        <taxon>Theobroma</taxon>
    </lineage>
</organism>
<dbReference type="Gene3D" id="3.30.420.10">
    <property type="entry name" value="Ribonuclease H-like superfamily/Ribonuclease H"/>
    <property type="match status" value="1"/>
</dbReference>
<proteinExistence type="predicted"/>
<keyword evidence="1" id="KW-1133">Transmembrane helix</keyword>
<dbReference type="InterPro" id="IPR012337">
    <property type="entry name" value="RNaseH-like_sf"/>
</dbReference>
<feature type="domain" description="RNase H type-1" evidence="2">
    <location>
        <begin position="114"/>
        <end position="167"/>
    </location>
</feature>
<dbReference type="InterPro" id="IPR002156">
    <property type="entry name" value="RNaseH_domain"/>
</dbReference>
<evidence type="ECO:0000313" key="3">
    <source>
        <dbReference type="EMBL" id="EOY25252.1"/>
    </source>
</evidence>
<dbReference type="InterPro" id="IPR036397">
    <property type="entry name" value="RNaseH_sf"/>
</dbReference>
<dbReference type="EMBL" id="CM001881">
    <property type="protein sequence ID" value="EOY25252.1"/>
    <property type="molecule type" value="Genomic_DNA"/>
</dbReference>
<feature type="transmembrane region" description="Helical" evidence="1">
    <location>
        <begin position="47"/>
        <end position="63"/>
    </location>
</feature>